<keyword evidence="1" id="KW-1133">Transmembrane helix</keyword>
<dbReference type="KEGG" id="psua:FLK61_26465"/>
<sequence length="127" mass="14072">MFRTLFLVQTAGIIIVLLLHVLENGMQELTSTPVWYVFILTAIVSGYLQMDVTVDNDDKDKAPPTYFYVVGFIGCLAIAASISFIALAENSFAVKTLATALLFIACYAPFSYALYLKTKKAKELNEE</sequence>
<evidence type="ECO:0000256" key="1">
    <source>
        <dbReference type="SAM" id="Phobius"/>
    </source>
</evidence>
<accession>A0A859FDH4</accession>
<feature type="transmembrane region" description="Helical" evidence="1">
    <location>
        <begin position="34"/>
        <end position="54"/>
    </location>
</feature>
<dbReference type="AlphaFoldDB" id="A0A859FDH4"/>
<gene>
    <name evidence="2" type="ORF">FLK61_26465</name>
</gene>
<protein>
    <submittedName>
        <fullName evidence="2">Uncharacterized protein</fullName>
    </submittedName>
</protein>
<dbReference type="EMBL" id="CP041372">
    <property type="protein sequence ID" value="QKS70305.1"/>
    <property type="molecule type" value="Genomic_DNA"/>
</dbReference>
<feature type="transmembrane region" description="Helical" evidence="1">
    <location>
        <begin position="5"/>
        <end position="22"/>
    </location>
</feature>
<keyword evidence="1" id="KW-0472">Membrane</keyword>
<name>A0A859FDH4_9BACI</name>
<evidence type="ECO:0000313" key="2">
    <source>
        <dbReference type="EMBL" id="QKS70305.1"/>
    </source>
</evidence>
<feature type="transmembrane region" description="Helical" evidence="1">
    <location>
        <begin position="66"/>
        <end position="86"/>
    </location>
</feature>
<feature type="transmembrane region" description="Helical" evidence="1">
    <location>
        <begin position="92"/>
        <end position="115"/>
    </location>
</feature>
<keyword evidence="1" id="KW-0812">Transmembrane</keyword>
<evidence type="ECO:0000313" key="3">
    <source>
        <dbReference type="Proteomes" id="UP000318138"/>
    </source>
</evidence>
<organism evidence="2 3">
    <name type="scientific">Paenalkalicoccus suaedae</name>
    <dbReference type="NCBI Taxonomy" id="2592382"/>
    <lineage>
        <taxon>Bacteria</taxon>
        <taxon>Bacillati</taxon>
        <taxon>Bacillota</taxon>
        <taxon>Bacilli</taxon>
        <taxon>Bacillales</taxon>
        <taxon>Bacillaceae</taxon>
        <taxon>Paenalkalicoccus</taxon>
    </lineage>
</organism>
<proteinExistence type="predicted"/>
<keyword evidence="3" id="KW-1185">Reference proteome</keyword>
<reference evidence="3" key="1">
    <citation type="submission" date="2019-07" db="EMBL/GenBank/DDBJ databases">
        <title>Bacillus alkalisoli sp. nov. isolated from saline soil.</title>
        <authorList>
            <person name="Sun J.-Q."/>
            <person name="Xu L."/>
        </authorList>
    </citation>
    <scope>NUCLEOTIDE SEQUENCE [LARGE SCALE GENOMIC DNA]</scope>
    <source>
        <strain evidence="3">M4U3P1</strain>
    </source>
</reference>
<dbReference type="Proteomes" id="UP000318138">
    <property type="component" value="Chromosome"/>
</dbReference>